<accession>A0AAD5TZS0</accession>
<dbReference type="Pfam" id="PF00239">
    <property type="entry name" value="Resolvase"/>
    <property type="match status" value="1"/>
</dbReference>
<dbReference type="EMBL" id="JADGJW010000620">
    <property type="protein sequence ID" value="KAJ3214449.1"/>
    <property type="molecule type" value="Genomic_DNA"/>
</dbReference>
<dbReference type="PROSITE" id="PS51736">
    <property type="entry name" value="RECOMBINASES_3"/>
    <property type="match status" value="1"/>
</dbReference>
<dbReference type="Proteomes" id="UP001211065">
    <property type="component" value="Unassembled WGS sequence"/>
</dbReference>
<evidence type="ECO:0000313" key="3">
    <source>
        <dbReference type="Proteomes" id="UP001211065"/>
    </source>
</evidence>
<dbReference type="InterPro" id="IPR036162">
    <property type="entry name" value="Resolvase-like_N_sf"/>
</dbReference>
<reference evidence="2" key="1">
    <citation type="submission" date="2020-05" db="EMBL/GenBank/DDBJ databases">
        <title>Phylogenomic resolution of chytrid fungi.</title>
        <authorList>
            <person name="Stajich J.E."/>
            <person name="Amses K."/>
            <person name="Simmons R."/>
            <person name="Seto K."/>
            <person name="Myers J."/>
            <person name="Bonds A."/>
            <person name="Quandt C.A."/>
            <person name="Barry K."/>
            <person name="Liu P."/>
            <person name="Grigoriev I."/>
            <person name="Longcore J.E."/>
            <person name="James T.Y."/>
        </authorList>
    </citation>
    <scope>NUCLEOTIDE SEQUENCE</scope>
    <source>
        <strain evidence="2">JEL0476</strain>
    </source>
</reference>
<feature type="domain" description="Resolvase/invertase-type recombinase catalytic" evidence="1">
    <location>
        <begin position="1"/>
        <end position="98"/>
    </location>
</feature>
<dbReference type="InterPro" id="IPR051491">
    <property type="entry name" value="Recombinase/Transposase-rel"/>
</dbReference>
<evidence type="ECO:0000259" key="1">
    <source>
        <dbReference type="PROSITE" id="PS51736"/>
    </source>
</evidence>
<evidence type="ECO:0000313" key="2">
    <source>
        <dbReference type="EMBL" id="KAJ3214449.1"/>
    </source>
</evidence>
<dbReference type="SUPFAM" id="SSF53041">
    <property type="entry name" value="Resolvase-like"/>
    <property type="match status" value="1"/>
</dbReference>
<name>A0AAD5TZS0_9FUNG</name>
<dbReference type="Gene3D" id="3.40.50.1390">
    <property type="entry name" value="Resolvase, N-terminal catalytic domain"/>
    <property type="match status" value="1"/>
</dbReference>
<feature type="non-terminal residue" evidence="2">
    <location>
        <position position="98"/>
    </location>
</feature>
<dbReference type="GO" id="GO:0003677">
    <property type="term" value="F:DNA binding"/>
    <property type="evidence" value="ECO:0007669"/>
    <property type="project" value="InterPro"/>
</dbReference>
<dbReference type="Gene3D" id="1.10.287.2170">
    <property type="match status" value="1"/>
</dbReference>
<comment type="caution">
    <text evidence="2">The sequence shown here is derived from an EMBL/GenBank/DDBJ whole genome shotgun (WGS) entry which is preliminary data.</text>
</comment>
<dbReference type="AlphaFoldDB" id="A0AAD5TZS0"/>
<organism evidence="2 3">
    <name type="scientific">Clydaea vesicula</name>
    <dbReference type="NCBI Taxonomy" id="447962"/>
    <lineage>
        <taxon>Eukaryota</taxon>
        <taxon>Fungi</taxon>
        <taxon>Fungi incertae sedis</taxon>
        <taxon>Chytridiomycota</taxon>
        <taxon>Chytridiomycota incertae sedis</taxon>
        <taxon>Chytridiomycetes</taxon>
        <taxon>Lobulomycetales</taxon>
        <taxon>Lobulomycetaceae</taxon>
        <taxon>Clydaea</taxon>
    </lineage>
</organism>
<dbReference type="PANTHER" id="PTHR36172">
    <property type="match status" value="1"/>
</dbReference>
<keyword evidence="3" id="KW-1185">Reference proteome</keyword>
<sequence length="98" mass="11022">MQEHNNGQYSSFHVIQDIGSGINFKRKGLQKILDACLQKSIGTVVVAHKDRLARFGFELIEYIIKKAGGDLKVVNDDFNKSSEQELSEDIISIIHVFS</sequence>
<proteinExistence type="predicted"/>
<dbReference type="GO" id="GO:0000150">
    <property type="term" value="F:DNA strand exchange activity"/>
    <property type="evidence" value="ECO:0007669"/>
    <property type="project" value="InterPro"/>
</dbReference>
<protein>
    <recommendedName>
        <fullName evidence="1">Resolvase/invertase-type recombinase catalytic domain-containing protein</fullName>
    </recommendedName>
</protein>
<dbReference type="InterPro" id="IPR006119">
    <property type="entry name" value="Resolv_N"/>
</dbReference>
<dbReference type="PANTHER" id="PTHR36172:SF1">
    <property type="entry name" value="RESOLVASE-RELATED"/>
    <property type="match status" value="1"/>
</dbReference>
<gene>
    <name evidence="2" type="ORF">HK099_006878</name>
</gene>